<dbReference type="EMBL" id="JAVHJO010000005">
    <property type="protein sequence ID" value="KAK6539912.1"/>
    <property type="molecule type" value="Genomic_DNA"/>
</dbReference>
<feature type="region of interest" description="Disordered" evidence="1">
    <location>
        <begin position="1"/>
        <end position="75"/>
    </location>
</feature>
<name>A0AAV9XCY8_9PEZI</name>
<feature type="compositionally biased region" description="Basic and acidic residues" evidence="1">
    <location>
        <begin position="36"/>
        <end position="49"/>
    </location>
</feature>
<dbReference type="InterPro" id="IPR051678">
    <property type="entry name" value="AGP_Transferase"/>
</dbReference>
<comment type="caution">
    <text evidence="2">The sequence shown here is derived from an EMBL/GenBank/DDBJ whole genome shotgun (WGS) entry which is preliminary data.</text>
</comment>
<gene>
    <name evidence="2" type="ORF">TWF694_008747</name>
</gene>
<evidence type="ECO:0000313" key="2">
    <source>
        <dbReference type="EMBL" id="KAK6539912.1"/>
    </source>
</evidence>
<reference evidence="2 3" key="1">
    <citation type="submission" date="2019-10" db="EMBL/GenBank/DDBJ databases">
        <authorList>
            <person name="Palmer J.M."/>
        </authorList>
    </citation>
    <scope>NUCLEOTIDE SEQUENCE [LARGE SCALE GENOMIC DNA]</scope>
    <source>
        <strain evidence="2 3">TWF694</strain>
    </source>
</reference>
<dbReference type="PANTHER" id="PTHR21310:SF37">
    <property type="entry name" value="AMINOGLYCOSIDE PHOSPHOTRANSFERASE DOMAIN-CONTAINING PROTEIN"/>
    <property type="match status" value="1"/>
</dbReference>
<dbReference type="AlphaFoldDB" id="A0AAV9XCY8"/>
<evidence type="ECO:0008006" key="4">
    <source>
        <dbReference type="Google" id="ProtNLM"/>
    </source>
</evidence>
<evidence type="ECO:0000256" key="1">
    <source>
        <dbReference type="SAM" id="MobiDB-lite"/>
    </source>
</evidence>
<accession>A0AAV9XCY8</accession>
<dbReference type="PANTHER" id="PTHR21310">
    <property type="entry name" value="AMINOGLYCOSIDE PHOSPHOTRANSFERASE-RELATED-RELATED"/>
    <property type="match status" value="1"/>
</dbReference>
<dbReference type="InterPro" id="IPR011009">
    <property type="entry name" value="Kinase-like_dom_sf"/>
</dbReference>
<evidence type="ECO:0000313" key="3">
    <source>
        <dbReference type="Proteomes" id="UP001365542"/>
    </source>
</evidence>
<proteinExistence type="predicted"/>
<keyword evidence="3" id="KW-1185">Reference proteome</keyword>
<organism evidence="2 3">
    <name type="scientific">Orbilia ellipsospora</name>
    <dbReference type="NCBI Taxonomy" id="2528407"/>
    <lineage>
        <taxon>Eukaryota</taxon>
        <taxon>Fungi</taxon>
        <taxon>Dikarya</taxon>
        <taxon>Ascomycota</taxon>
        <taxon>Pezizomycotina</taxon>
        <taxon>Orbiliomycetes</taxon>
        <taxon>Orbiliales</taxon>
        <taxon>Orbiliaceae</taxon>
        <taxon>Orbilia</taxon>
    </lineage>
</organism>
<dbReference type="SUPFAM" id="SSF56112">
    <property type="entry name" value="Protein kinase-like (PK-like)"/>
    <property type="match status" value="1"/>
</dbReference>
<sequence>MTRGSNRKIDYQLPSKLLREKRRPPWEEAALASEESSTKRQRLDTKQPDLRTTTLGKGVQFPSHGYDSRGYSQSPPDSKWFDGNGDFVVPSSQVAYLTIQEAKERRRCARIDFAARNSDYLLRMCEKLRGNFWKCRVDETATFMVGCRNYIVTLLFDDGTRWLLKTGQPALEWSGYTQDPATLDAEIATTLWLYWHTSVPVPRIRLWDVRTNGRNKFGKPWFIMEMSNGRTVSEQLRKAYKESWHSRDLKLYQHKAIIELEYLHHPANLKGEYQLRRNALYFHDDPKASLILSLDRTVQAPVKLHQTQLDEGYDLHIKLLQLVSLCREKLTIASTTWGDGGEEARFQASVLDSIGRIIPKLIDPRFSRLFCMLHGDLTNDNILCDRAFYTTKVIDWELGKFFPLQLAVCIPDTDDDYPQNIIPIYLTEFGHRKNVHAIICKKWETYNIKQRKLRDKFIKAVRELDDGVPGDGKTPWTAGYNYVTGLYGISHAVQTVYRFLHEYSEVLVEKPLARVIIAERTANIALEAIEKISKEDLFGRKLE</sequence>
<protein>
    <recommendedName>
        <fullName evidence="4">Aminoglycoside phosphotransferase domain-containing protein</fullName>
    </recommendedName>
</protein>
<dbReference type="Proteomes" id="UP001365542">
    <property type="component" value="Unassembled WGS sequence"/>
</dbReference>